<comment type="caution">
    <text evidence="1">The sequence shown here is derived from an EMBL/GenBank/DDBJ whole genome shotgun (WGS) entry which is preliminary data.</text>
</comment>
<keyword evidence="2" id="KW-1185">Reference proteome</keyword>
<accession>S3UVV7</accession>
<evidence type="ECO:0000313" key="2">
    <source>
        <dbReference type="Proteomes" id="UP000014540"/>
    </source>
</evidence>
<reference evidence="1" key="1">
    <citation type="submission" date="2013-04" db="EMBL/GenBank/DDBJ databases">
        <authorList>
            <person name="Harkins D.M."/>
            <person name="Durkin A.S."/>
            <person name="Selengut J.D."/>
            <person name="Sanka R."/>
            <person name="DePew J."/>
            <person name="Purushe J."/>
            <person name="Ahmed A."/>
            <person name="van der Linden H."/>
            <person name="Goris M.G.A."/>
            <person name="Hartskeerl R.A."/>
            <person name="Vinetz J.M."/>
            <person name="Sutton G.G."/>
            <person name="Nelson W.C."/>
            <person name="Fouts D.E."/>
        </authorList>
    </citation>
    <scope>NUCLEOTIDE SEQUENCE [LARGE SCALE GENOMIC DNA]</scope>
    <source>
        <strain evidence="1">BUT 6</strain>
    </source>
</reference>
<gene>
    <name evidence="1" type="ORF">LEP1GSC058_3583</name>
</gene>
<dbReference type="Proteomes" id="UP000014540">
    <property type="component" value="Unassembled WGS sequence"/>
</dbReference>
<dbReference type="EMBL" id="AKWZ02000010">
    <property type="protein sequence ID" value="EPG73393.1"/>
    <property type="molecule type" value="Genomic_DNA"/>
</dbReference>
<dbReference type="AlphaFoldDB" id="S3UVV7"/>
<dbReference type="STRING" id="1193011.LEP1GSC058_3583"/>
<proteinExistence type="predicted"/>
<evidence type="ECO:0000313" key="1">
    <source>
        <dbReference type="EMBL" id="EPG73393.1"/>
    </source>
</evidence>
<protein>
    <submittedName>
        <fullName evidence="1">Uncharacterized protein</fullName>
    </submittedName>
</protein>
<sequence>MPSSSKTLIPFPTARRDGILTTLFLSFFLISTSSLFTQPVSPQYAKVLCLRASSGCECRNPITQSLTRFFHGEAVIVDLPYARDEYVSIRNEAKRCLFPKNNLKFLTYKSGFQPMETKKDHSPKPLEFLLYSADEKELKNLSSANLGRYYPTYYHLALEEAYPGTIVSVLSPSGKEIGKASASFLEQVRWEGSGVAKDGTKYHFAGDGRFETYDLEWGWGAGYGFQVFPYRTLAVSFRDLCAKMGNRIPNCNKSKVIGSLALIPKIREKRIRMPDGKFHDGFFCINDTGSPMYIRGDRVDIFVGTHGGGSPYQPKELSRNVFLDAGIQPLVPWDWRFYTSEKEREWCSEDKLPKDPFSPKAGECDSDYHANAPEKGMDLYVFFRKDGSLVRCRS</sequence>
<organism evidence="1 2">
    <name type="scientific">Leptospira fainei serovar Hurstbridge str. BUT 6</name>
    <dbReference type="NCBI Taxonomy" id="1193011"/>
    <lineage>
        <taxon>Bacteria</taxon>
        <taxon>Pseudomonadati</taxon>
        <taxon>Spirochaetota</taxon>
        <taxon>Spirochaetia</taxon>
        <taxon>Leptospirales</taxon>
        <taxon>Leptospiraceae</taxon>
        <taxon>Leptospira</taxon>
    </lineage>
</organism>
<name>S3UVV7_9LEPT</name>